<dbReference type="AlphaFoldDB" id="A0A117ML60"/>
<reference evidence="2" key="1">
    <citation type="submission" date="2015-10" db="EMBL/GenBank/DDBJ databases">
        <authorList>
            <person name="Ju K.-S."/>
            <person name="Doroghazi J.R."/>
            <person name="Metcalf W.W."/>
        </authorList>
    </citation>
    <scope>NUCLEOTIDE SEQUENCE [LARGE SCALE GENOMIC DNA]</scope>
    <source>
        <strain evidence="2">NRRL 3151</strain>
    </source>
</reference>
<gene>
    <name evidence="1" type="ORF">ADL12_39470</name>
</gene>
<name>A0A117ML60_9ACTN</name>
<accession>A0A117ML60</accession>
<evidence type="ECO:0000313" key="1">
    <source>
        <dbReference type="EMBL" id="KUL23407.1"/>
    </source>
</evidence>
<keyword evidence="2" id="KW-1185">Reference proteome</keyword>
<dbReference type="EMBL" id="LLZG01000387">
    <property type="protein sequence ID" value="KUL23407.1"/>
    <property type="molecule type" value="Genomic_DNA"/>
</dbReference>
<sequence>MRALDLLAGFHLPKSKEAQAATGRAARECARPQVRARHSRMAVAGLARLGRAHWELSLTDAAVADVPDTRDPHRLLAQTD</sequence>
<dbReference type="Proteomes" id="UP000053923">
    <property type="component" value="Unassembled WGS sequence"/>
</dbReference>
<evidence type="ECO:0000313" key="2">
    <source>
        <dbReference type="Proteomes" id="UP000053923"/>
    </source>
</evidence>
<proteinExistence type="predicted"/>
<organism evidence="1 2">
    <name type="scientific">Streptomyces regalis</name>
    <dbReference type="NCBI Taxonomy" id="68262"/>
    <lineage>
        <taxon>Bacteria</taxon>
        <taxon>Bacillati</taxon>
        <taxon>Actinomycetota</taxon>
        <taxon>Actinomycetes</taxon>
        <taxon>Kitasatosporales</taxon>
        <taxon>Streptomycetaceae</taxon>
        <taxon>Streptomyces</taxon>
    </lineage>
</organism>
<comment type="caution">
    <text evidence="1">The sequence shown here is derived from an EMBL/GenBank/DDBJ whole genome shotgun (WGS) entry which is preliminary data.</text>
</comment>
<protein>
    <submittedName>
        <fullName evidence="1">Uncharacterized protein</fullName>
    </submittedName>
</protein>